<dbReference type="Proteomes" id="UP000799770">
    <property type="component" value="Unassembled WGS sequence"/>
</dbReference>
<keyword evidence="2" id="KW-1185">Reference proteome</keyword>
<name>A0A6A5YQM4_9PLEO</name>
<evidence type="ECO:0000313" key="2">
    <source>
        <dbReference type="Proteomes" id="UP000799770"/>
    </source>
</evidence>
<protein>
    <submittedName>
        <fullName evidence="1">Uncharacterized protein</fullName>
    </submittedName>
</protein>
<sequence>MKGDHYFHPAASLLTDNCLKTAMNSLKRDYWMEGFKYQARRPQLGRLMYRNALYTRLLQEPYTSDNVLLYIDRALRMCPNDGTIIKSGKQPWNGLDKARLRLRPL</sequence>
<organism evidence="1 2">
    <name type="scientific">Lophiotrema nucula</name>
    <dbReference type="NCBI Taxonomy" id="690887"/>
    <lineage>
        <taxon>Eukaryota</taxon>
        <taxon>Fungi</taxon>
        <taxon>Dikarya</taxon>
        <taxon>Ascomycota</taxon>
        <taxon>Pezizomycotina</taxon>
        <taxon>Dothideomycetes</taxon>
        <taxon>Pleosporomycetidae</taxon>
        <taxon>Pleosporales</taxon>
        <taxon>Lophiotremataceae</taxon>
        <taxon>Lophiotrema</taxon>
    </lineage>
</organism>
<gene>
    <name evidence="1" type="ORF">BDV96DRAFT_585548</name>
</gene>
<proteinExistence type="predicted"/>
<dbReference type="EMBL" id="ML977342">
    <property type="protein sequence ID" value="KAF2109415.1"/>
    <property type="molecule type" value="Genomic_DNA"/>
</dbReference>
<evidence type="ECO:0000313" key="1">
    <source>
        <dbReference type="EMBL" id="KAF2109415.1"/>
    </source>
</evidence>
<accession>A0A6A5YQM4</accession>
<dbReference type="AlphaFoldDB" id="A0A6A5YQM4"/>
<reference evidence="1" key="1">
    <citation type="journal article" date="2020" name="Stud. Mycol.">
        <title>101 Dothideomycetes genomes: a test case for predicting lifestyles and emergence of pathogens.</title>
        <authorList>
            <person name="Haridas S."/>
            <person name="Albert R."/>
            <person name="Binder M."/>
            <person name="Bloem J."/>
            <person name="Labutti K."/>
            <person name="Salamov A."/>
            <person name="Andreopoulos B."/>
            <person name="Baker S."/>
            <person name="Barry K."/>
            <person name="Bills G."/>
            <person name="Bluhm B."/>
            <person name="Cannon C."/>
            <person name="Castanera R."/>
            <person name="Culley D."/>
            <person name="Daum C."/>
            <person name="Ezra D."/>
            <person name="Gonzalez J."/>
            <person name="Henrissat B."/>
            <person name="Kuo A."/>
            <person name="Liang C."/>
            <person name="Lipzen A."/>
            <person name="Lutzoni F."/>
            <person name="Magnuson J."/>
            <person name="Mondo S."/>
            <person name="Nolan M."/>
            <person name="Ohm R."/>
            <person name="Pangilinan J."/>
            <person name="Park H.-J."/>
            <person name="Ramirez L."/>
            <person name="Alfaro M."/>
            <person name="Sun H."/>
            <person name="Tritt A."/>
            <person name="Yoshinaga Y."/>
            <person name="Zwiers L.-H."/>
            <person name="Turgeon B."/>
            <person name="Goodwin S."/>
            <person name="Spatafora J."/>
            <person name="Crous P."/>
            <person name="Grigoriev I."/>
        </authorList>
    </citation>
    <scope>NUCLEOTIDE SEQUENCE</scope>
    <source>
        <strain evidence="1">CBS 627.86</strain>
    </source>
</reference>